<comment type="caution">
    <text evidence="3">The sequence shown here is derived from an EMBL/GenBank/DDBJ whole genome shotgun (WGS) entry which is preliminary data.</text>
</comment>
<proteinExistence type="inferred from homology"/>
<dbReference type="CDD" id="cd06223">
    <property type="entry name" value="PRTases_typeI"/>
    <property type="match status" value="1"/>
</dbReference>
<reference evidence="3" key="1">
    <citation type="submission" date="2019-08" db="EMBL/GenBank/DDBJ databases">
        <authorList>
            <person name="Kucharzyk K."/>
            <person name="Murdoch R.W."/>
            <person name="Higgins S."/>
            <person name="Loffler F."/>
        </authorList>
    </citation>
    <scope>NUCLEOTIDE SEQUENCE</scope>
</reference>
<evidence type="ECO:0000256" key="1">
    <source>
        <dbReference type="ARBA" id="ARBA00008007"/>
    </source>
</evidence>
<feature type="domain" description="Phosphoribosyltransferase" evidence="2">
    <location>
        <begin position="102"/>
        <end position="194"/>
    </location>
</feature>
<accession>A0A644V2S0</accession>
<evidence type="ECO:0000313" key="3">
    <source>
        <dbReference type="EMBL" id="MPL85630.1"/>
    </source>
</evidence>
<dbReference type="InterPro" id="IPR029057">
    <property type="entry name" value="PRTase-like"/>
</dbReference>
<dbReference type="InterPro" id="IPR051910">
    <property type="entry name" value="ComF/GntX_DNA_util-trans"/>
</dbReference>
<dbReference type="InterPro" id="IPR000836">
    <property type="entry name" value="PRTase_dom"/>
</dbReference>
<evidence type="ECO:0000259" key="2">
    <source>
        <dbReference type="Pfam" id="PF00156"/>
    </source>
</evidence>
<name>A0A644V2S0_9ZZZZ</name>
<dbReference type="Pfam" id="PF00156">
    <property type="entry name" value="Pribosyltran"/>
    <property type="match status" value="1"/>
</dbReference>
<dbReference type="SUPFAM" id="SSF53271">
    <property type="entry name" value="PRTase-like"/>
    <property type="match status" value="1"/>
</dbReference>
<dbReference type="AlphaFoldDB" id="A0A644V2S0"/>
<dbReference type="Gene3D" id="3.40.50.2020">
    <property type="match status" value="1"/>
</dbReference>
<organism evidence="3">
    <name type="scientific">bioreactor metagenome</name>
    <dbReference type="NCBI Taxonomy" id="1076179"/>
    <lineage>
        <taxon>unclassified sequences</taxon>
        <taxon>metagenomes</taxon>
        <taxon>ecological metagenomes</taxon>
    </lineage>
</organism>
<sequence>MDCLSSLPLTYFWSYRNNPAEELFWGKVYFQRACSLFFYGDDSPYRRLIHELKYNGRCEIGTLLGSILGRRMKESGLYSDLDLVTAVPVSPFKQWTRGYNQAEVIAKAISKELGISLISGALKKRLFVSSQTTKNPQERWRNASASFRLAREKEICGRHILLVDDVLTTGATLEACGTSLLSASECRVSAATLAFVE</sequence>
<dbReference type="EMBL" id="VSSQ01000208">
    <property type="protein sequence ID" value="MPL85630.1"/>
    <property type="molecule type" value="Genomic_DNA"/>
</dbReference>
<comment type="similarity">
    <text evidence="1">Belongs to the ComF/GntX family.</text>
</comment>
<dbReference type="PANTHER" id="PTHR47505">
    <property type="entry name" value="DNA UTILIZATION PROTEIN YHGH"/>
    <property type="match status" value="1"/>
</dbReference>
<protein>
    <recommendedName>
        <fullName evidence="2">Phosphoribosyltransferase domain-containing protein</fullName>
    </recommendedName>
</protein>
<dbReference type="PANTHER" id="PTHR47505:SF1">
    <property type="entry name" value="DNA UTILIZATION PROTEIN YHGH"/>
    <property type="match status" value="1"/>
</dbReference>
<gene>
    <name evidence="3" type="ORF">SDC9_31601</name>
</gene>